<protein>
    <submittedName>
        <fullName evidence="2">Uncharacterized protein</fullName>
    </submittedName>
</protein>
<proteinExistence type="predicted"/>
<evidence type="ECO:0000313" key="3">
    <source>
        <dbReference type="Proteomes" id="UP000798662"/>
    </source>
</evidence>
<comment type="caution">
    <text evidence="2">The sequence shown here is derived from an EMBL/GenBank/DDBJ whole genome shotgun (WGS) entry which is preliminary data.</text>
</comment>
<feature type="region of interest" description="Disordered" evidence="1">
    <location>
        <begin position="361"/>
        <end position="389"/>
    </location>
</feature>
<reference evidence="2" key="1">
    <citation type="submission" date="2019-11" db="EMBL/GenBank/DDBJ databases">
        <title>Nori genome reveals adaptations in red seaweeds to the harsh intertidal environment.</title>
        <authorList>
            <person name="Wang D."/>
            <person name="Mao Y."/>
        </authorList>
    </citation>
    <scope>NUCLEOTIDE SEQUENCE [LARGE SCALE GENOMIC DNA]</scope>
    <source>
        <tissue evidence="2">Gametophyte</tissue>
    </source>
</reference>
<gene>
    <name evidence="2" type="ORF">I4F81_012935</name>
</gene>
<name>A0ABQ9T8E3_PYRYE</name>
<evidence type="ECO:0000313" key="2">
    <source>
        <dbReference type="EMBL" id="KAK1857376.1"/>
    </source>
</evidence>
<evidence type="ECO:0000256" key="1">
    <source>
        <dbReference type="SAM" id="MobiDB-lite"/>
    </source>
</evidence>
<keyword evidence="3" id="KW-1185">Reference proteome</keyword>
<dbReference type="EMBL" id="WMLA01000018">
    <property type="protein sequence ID" value="KAK1857376.1"/>
    <property type="molecule type" value="Genomic_DNA"/>
</dbReference>
<organism evidence="2 3">
    <name type="scientific">Pyropia yezoensis</name>
    <name type="common">Susabi-nori</name>
    <name type="synonym">Porphyra yezoensis</name>
    <dbReference type="NCBI Taxonomy" id="2788"/>
    <lineage>
        <taxon>Eukaryota</taxon>
        <taxon>Rhodophyta</taxon>
        <taxon>Bangiophyceae</taxon>
        <taxon>Bangiales</taxon>
        <taxon>Bangiaceae</taxon>
        <taxon>Pyropia</taxon>
    </lineage>
</organism>
<accession>A0ABQ9T8E3</accession>
<dbReference type="Proteomes" id="UP000798662">
    <property type="component" value="Unassembled WGS sequence"/>
</dbReference>
<feature type="compositionally biased region" description="Basic and acidic residues" evidence="1">
    <location>
        <begin position="361"/>
        <end position="371"/>
    </location>
</feature>
<sequence>MLVVNVRDGGGRWMNVGHVPHIPRVVGNVRSARARLAVSDARNEMLQRCLAVMLQGVVQASHHGVWVNLPGLGRVLLVPRVLGVVTDQVEERAIMALMGNRSNFNCTHCLTPRDVAAAPSCTAVPRPVVSTLEAQVAAAEAREADGRPRTRVALARATSALPFVPALGAVHGLSTGTLAMYDIISFDALHVWKLGVLRLLAQRLPSMLQAVCPDNRAVLGSVQETLDAVNRRGFELGPLCRASPVAPGQRSVFYGDNRADHTVTTESEAVEVADVAKMLGDMIQVLLGPVHTTKLHRLMYHVHEELTRRGNLWEGDTSENESLHPAGKMMYRRTNKHGPSLMLQLLRAEETKSEVLDRLDRAERDADKDARATAGVDDDAAGGAAEADPRVGARGVRVSAAAVAAQPGLAALPACLEVGMDGTLAVANTTQIKATFEWGARAMVQNVRGTNDFRAAPWHSHIRFVGADGEVLWGLVRVVLRGVDGGACQRVVVQCLRKETPRNGCVLTAFGCQRLAWDFASWDDDWPKLAVVETSAILRLEQIHSDWWDLGRRLGVRAVPSTVPDTSDERHRARFFTNVFYPWTSRSLRLAV</sequence>